<dbReference type="CDD" id="cd09917">
    <property type="entry name" value="F-box_SF"/>
    <property type="match status" value="1"/>
</dbReference>
<dbReference type="Gene3D" id="1.20.1280.50">
    <property type="match status" value="1"/>
</dbReference>
<evidence type="ECO:0000256" key="1">
    <source>
        <dbReference type="SAM" id="Coils"/>
    </source>
</evidence>
<feature type="compositionally biased region" description="Acidic residues" evidence="2">
    <location>
        <begin position="660"/>
        <end position="670"/>
    </location>
</feature>
<organism evidence="4 5">
    <name type="scientific">Triangularia verruculosa</name>
    <dbReference type="NCBI Taxonomy" id="2587418"/>
    <lineage>
        <taxon>Eukaryota</taxon>
        <taxon>Fungi</taxon>
        <taxon>Dikarya</taxon>
        <taxon>Ascomycota</taxon>
        <taxon>Pezizomycotina</taxon>
        <taxon>Sordariomycetes</taxon>
        <taxon>Sordariomycetidae</taxon>
        <taxon>Sordariales</taxon>
        <taxon>Podosporaceae</taxon>
        <taxon>Triangularia</taxon>
    </lineage>
</organism>
<feature type="region of interest" description="Disordered" evidence="2">
    <location>
        <begin position="549"/>
        <end position="597"/>
    </location>
</feature>
<dbReference type="SMART" id="SM00256">
    <property type="entry name" value="FBOX"/>
    <property type="match status" value="1"/>
</dbReference>
<gene>
    <name evidence="4" type="ORF">QBC40DRAFT_182549</name>
</gene>
<dbReference type="EMBL" id="MU863976">
    <property type="protein sequence ID" value="KAK4196835.1"/>
    <property type="molecule type" value="Genomic_DNA"/>
</dbReference>
<evidence type="ECO:0000256" key="2">
    <source>
        <dbReference type="SAM" id="MobiDB-lite"/>
    </source>
</evidence>
<proteinExistence type="predicted"/>
<feature type="coiled-coil region" evidence="1">
    <location>
        <begin position="332"/>
        <end position="363"/>
    </location>
</feature>
<reference evidence="4" key="1">
    <citation type="journal article" date="2023" name="Mol. Phylogenet. Evol.">
        <title>Genome-scale phylogeny and comparative genomics of the fungal order Sordariales.</title>
        <authorList>
            <person name="Hensen N."/>
            <person name="Bonometti L."/>
            <person name="Westerberg I."/>
            <person name="Brannstrom I.O."/>
            <person name="Guillou S."/>
            <person name="Cros-Aarteil S."/>
            <person name="Calhoun S."/>
            <person name="Haridas S."/>
            <person name="Kuo A."/>
            <person name="Mondo S."/>
            <person name="Pangilinan J."/>
            <person name="Riley R."/>
            <person name="LaButti K."/>
            <person name="Andreopoulos B."/>
            <person name="Lipzen A."/>
            <person name="Chen C."/>
            <person name="Yan M."/>
            <person name="Daum C."/>
            <person name="Ng V."/>
            <person name="Clum A."/>
            <person name="Steindorff A."/>
            <person name="Ohm R.A."/>
            <person name="Martin F."/>
            <person name="Silar P."/>
            <person name="Natvig D.O."/>
            <person name="Lalanne C."/>
            <person name="Gautier V."/>
            <person name="Ament-Velasquez S.L."/>
            <person name="Kruys A."/>
            <person name="Hutchinson M.I."/>
            <person name="Powell A.J."/>
            <person name="Barry K."/>
            <person name="Miller A.N."/>
            <person name="Grigoriev I.V."/>
            <person name="Debuchy R."/>
            <person name="Gladieux P."/>
            <person name="Hiltunen Thoren M."/>
            <person name="Johannesson H."/>
        </authorList>
    </citation>
    <scope>NUCLEOTIDE SEQUENCE</scope>
    <source>
        <strain evidence="4">CBS 315.58</strain>
    </source>
</reference>
<protein>
    <recommendedName>
        <fullName evidence="3">F-box domain-containing protein</fullName>
    </recommendedName>
</protein>
<sequence length="746" mass="85265">MVVGILSLPPEIFHNILAYLDPRDLGRLPRVCKAFRQFVEGNNPLCRDVYLRILDKPVSTAGIDFVQEVKDLLRLEQVVSADWLMPEDAENFTHLARRELPFVHRTITRLLKSIPPLEHTPEEFHSRLVNAETYHRSATCEYLARIIDEAPRSAFDERCNGAVEGYFNQSTIFTRLHRHPRRNYAYVSPKTVIRPLAQVSEEERERRQMSAHLHCLLGIPDLLREVTSGSSLKTMSLHERAYATACAKVYDIREYDRVETGWGPFYTLKVEGDEEPGLRVDWEKAEAIMIVLGTNLRAKGLAFFDAVEHVWGKRFGGCWEGSYIPWVPENVLAKLEDKKLEQEEEEDEEEREKRLELEDLARRDPYGVSGTWLRVVCFLETDYTDFFHFNFHNHNDGEGQSADTPREPLSTGEAVRLLLMKVHVNKIEPAAPNSGDHEDWPVVHFEGKSRALDWSWDGNADSDLKGTVRMTKEGEVRWTTYSIYDGEERWKSEGFQLGGRKSARGVIGNWFDRDYNEHGPCGPTAFWKVSDHEYDSSSDEMGEMLNSLLPLLDNDNDSDDPDDEDHEEDSDGDGSDSDEDEDLDHELGEEDEAEEAELAEEIRDAFGGNMAFWGDTRHASESPPPLEPASGDEDERDASESPSDGERSQSDSDAVGREDADIEPPTDEDSERGSEDMGWDEGDYHPYEDGYDPYEEELAQRYEINADYRRFNDMMAARFQIGMPNPDDDFLNHDTDGSEGGGEFEY</sequence>
<keyword evidence="5" id="KW-1185">Reference proteome</keyword>
<dbReference type="InterPro" id="IPR036047">
    <property type="entry name" value="F-box-like_dom_sf"/>
</dbReference>
<dbReference type="InterPro" id="IPR001810">
    <property type="entry name" value="F-box_dom"/>
</dbReference>
<evidence type="ECO:0000259" key="3">
    <source>
        <dbReference type="PROSITE" id="PS50181"/>
    </source>
</evidence>
<reference evidence="4" key="2">
    <citation type="submission" date="2023-05" db="EMBL/GenBank/DDBJ databases">
        <authorList>
            <consortium name="Lawrence Berkeley National Laboratory"/>
            <person name="Steindorff A."/>
            <person name="Hensen N."/>
            <person name="Bonometti L."/>
            <person name="Westerberg I."/>
            <person name="Brannstrom I.O."/>
            <person name="Guillou S."/>
            <person name="Cros-Aarteil S."/>
            <person name="Calhoun S."/>
            <person name="Haridas S."/>
            <person name="Kuo A."/>
            <person name="Mondo S."/>
            <person name="Pangilinan J."/>
            <person name="Riley R."/>
            <person name="Labutti K."/>
            <person name="Andreopoulos B."/>
            <person name="Lipzen A."/>
            <person name="Chen C."/>
            <person name="Yanf M."/>
            <person name="Daum C."/>
            <person name="Ng V."/>
            <person name="Clum A."/>
            <person name="Ohm R."/>
            <person name="Martin F."/>
            <person name="Silar P."/>
            <person name="Natvig D."/>
            <person name="Lalanne C."/>
            <person name="Gautier V."/>
            <person name="Ament-Velasquez S.L."/>
            <person name="Kruys A."/>
            <person name="Hutchinson M.I."/>
            <person name="Powell A.J."/>
            <person name="Barry K."/>
            <person name="Miller A.N."/>
            <person name="Grigoriev I.V."/>
            <person name="Debuchy R."/>
            <person name="Gladieux P."/>
            <person name="Thoren M.H."/>
            <person name="Johannesson H."/>
        </authorList>
    </citation>
    <scope>NUCLEOTIDE SEQUENCE</scope>
    <source>
        <strain evidence="4">CBS 315.58</strain>
    </source>
</reference>
<dbReference type="Proteomes" id="UP001303160">
    <property type="component" value="Unassembled WGS sequence"/>
</dbReference>
<feature type="compositionally biased region" description="Acidic residues" evidence="2">
    <location>
        <begin position="554"/>
        <end position="597"/>
    </location>
</feature>
<feature type="region of interest" description="Disordered" evidence="2">
    <location>
        <begin position="724"/>
        <end position="746"/>
    </location>
</feature>
<accession>A0AAN6XCE4</accession>
<evidence type="ECO:0000313" key="4">
    <source>
        <dbReference type="EMBL" id="KAK4196835.1"/>
    </source>
</evidence>
<dbReference type="AlphaFoldDB" id="A0AAN6XCE4"/>
<feature type="domain" description="F-box" evidence="3">
    <location>
        <begin position="2"/>
        <end position="53"/>
    </location>
</feature>
<dbReference type="PROSITE" id="PS50181">
    <property type="entry name" value="FBOX"/>
    <property type="match status" value="1"/>
</dbReference>
<feature type="compositionally biased region" description="Basic and acidic residues" evidence="2">
    <location>
        <begin position="644"/>
        <end position="659"/>
    </location>
</feature>
<name>A0AAN6XCE4_9PEZI</name>
<keyword evidence="1" id="KW-0175">Coiled coil</keyword>
<comment type="caution">
    <text evidence="4">The sequence shown here is derived from an EMBL/GenBank/DDBJ whole genome shotgun (WGS) entry which is preliminary data.</text>
</comment>
<dbReference type="SUPFAM" id="SSF81383">
    <property type="entry name" value="F-box domain"/>
    <property type="match status" value="1"/>
</dbReference>
<evidence type="ECO:0000313" key="5">
    <source>
        <dbReference type="Proteomes" id="UP001303160"/>
    </source>
</evidence>
<dbReference type="Pfam" id="PF12937">
    <property type="entry name" value="F-box-like"/>
    <property type="match status" value="1"/>
</dbReference>
<feature type="region of interest" description="Disordered" evidence="2">
    <location>
        <begin position="611"/>
        <end position="695"/>
    </location>
</feature>